<feature type="compositionally biased region" description="Basic and acidic residues" evidence="1">
    <location>
        <begin position="693"/>
        <end position="707"/>
    </location>
</feature>
<reference evidence="2 3" key="1">
    <citation type="submission" date="2024-05" db="EMBL/GenBank/DDBJ databases">
        <title>A draft genome resource for the thread blight pathogen Marasmius tenuissimus strain MS-2.</title>
        <authorList>
            <person name="Yulfo-Soto G.E."/>
            <person name="Baruah I.K."/>
            <person name="Amoako-Attah I."/>
            <person name="Bukari Y."/>
            <person name="Meinhardt L.W."/>
            <person name="Bailey B.A."/>
            <person name="Cohen S.P."/>
        </authorList>
    </citation>
    <scope>NUCLEOTIDE SEQUENCE [LARGE SCALE GENOMIC DNA]</scope>
    <source>
        <strain evidence="2 3">MS-2</strain>
    </source>
</reference>
<dbReference type="EMBL" id="JBBXMP010000003">
    <property type="protein sequence ID" value="KAL0071687.1"/>
    <property type="molecule type" value="Genomic_DNA"/>
</dbReference>
<feature type="compositionally biased region" description="Polar residues" evidence="1">
    <location>
        <begin position="406"/>
        <end position="419"/>
    </location>
</feature>
<name>A0ABR3ACL4_9AGAR</name>
<feature type="compositionally biased region" description="Low complexity" evidence="1">
    <location>
        <begin position="455"/>
        <end position="483"/>
    </location>
</feature>
<feature type="region of interest" description="Disordered" evidence="1">
    <location>
        <begin position="243"/>
        <end position="355"/>
    </location>
</feature>
<feature type="compositionally biased region" description="Polar residues" evidence="1">
    <location>
        <begin position="437"/>
        <end position="450"/>
    </location>
</feature>
<gene>
    <name evidence="2" type="ORF">AAF712_001544</name>
</gene>
<accession>A0ABR3ACL4</accession>
<organism evidence="2 3">
    <name type="scientific">Marasmius tenuissimus</name>
    <dbReference type="NCBI Taxonomy" id="585030"/>
    <lineage>
        <taxon>Eukaryota</taxon>
        <taxon>Fungi</taxon>
        <taxon>Dikarya</taxon>
        <taxon>Basidiomycota</taxon>
        <taxon>Agaricomycotina</taxon>
        <taxon>Agaricomycetes</taxon>
        <taxon>Agaricomycetidae</taxon>
        <taxon>Agaricales</taxon>
        <taxon>Marasmiineae</taxon>
        <taxon>Marasmiaceae</taxon>
        <taxon>Marasmius</taxon>
    </lineage>
</organism>
<keyword evidence="3" id="KW-1185">Reference proteome</keyword>
<feature type="compositionally biased region" description="Polar residues" evidence="1">
    <location>
        <begin position="149"/>
        <end position="169"/>
    </location>
</feature>
<feature type="compositionally biased region" description="Acidic residues" evidence="1">
    <location>
        <begin position="514"/>
        <end position="538"/>
    </location>
</feature>
<feature type="compositionally biased region" description="Low complexity" evidence="1">
    <location>
        <begin position="283"/>
        <end position="297"/>
    </location>
</feature>
<feature type="region of interest" description="Disordered" evidence="1">
    <location>
        <begin position="1"/>
        <end position="81"/>
    </location>
</feature>
<feature type="region of interest" description="Disordered" evidence="1">
    <location>
        <begin position="372"/>
        <end position="546"/>
    </location>
</feature>
<feature type="compositionally biased region" description="Basic and acidic residues" evidence="1">
    <location>
        <begin position="503"/>
        <end position="513"/>
    </location>
</feature>
<feature type="compositionally biased region" description="Basic and acidic residues" evidence="1">
    <location>
        <begin position="36"/>
        <end position="50"/>
    </location>
</feature>
<sequence>MGSTSPEVEDQAPTKRVKRQESHSSGQCLFRSPSHQPEDHIAVAEDKKSESLPGALPTPGNHPTRRAPPRPPLVPSAPSSTRGCFSFTCRKGSLRACPTALGKTQLLPGFPSSVAPSLRSPPEQGSAVPANMWRGAEFLASPADGALASTNAPSGISSHFTSPRLSHSGTRPPVEPDDLEASPCLPQASAPVPASPTTLLISEIEGPVDDISAPSHLSNSRRILPLRSEVATSIRADLEISGLAPPLLPSKPPSVGNEPPLGYQSPSIPDPVLSPPFVSLERQSMSPQTSPTLQTTQEATKGHSSSAVSTLSVHRLTEAFPATHSAPCDPDDLSGDSGSDGGSYEVATSDRSMQSYSRLASSSGFYSSDSLHGVSGSDGGNHRATSNRSIQSSRLLGSPPDPCNYDNFSNDSGPCSVQSPMRLGSRSDSLKSDGPIASNSNLPSYSNPGDRNTLHFSSRSDSPKSSVSMSSASQYSQSQLSTSAGFRSSRSPSCMSTNSNHSESPHLQRRDFDNVDDEVSFADIEDEDASEAGDEFDDEGSRAGSFTDSLCVTEDYYYSDGDSDVIGSDWAYDSDSGAESDSDCGSDGLNKMDVDAEDLPSPPNVNDERVSDVSGSGWAYDSNSDVGSDSDYGSTDGSDKMDVDVEDFPSPPNANDDRDWDMLGDEPFATRNGTSEPPWGNSAEVDEAISGEGKGKPEEYKAPPMDDRTKELWEEVERRGLVRAFNVPLIVLTQILNRSRMN</sequence>
<evidence type="ECO:0000313" key="2">
    <source>
        <dbReference type="EMBL" id="KAL0071687.1"/>
    </source>
</evidence>
<feature type="region of interest" description="Disordered" evidence="1">
    <location>
        <begin position="149"/>
        <end position="192"/>
    </location>
</feature>
<feature type="compositionally biased region" description="Low complexity" evidence="1">
    <location>
        <begin position="621"/>
        <end position="636"/>
    </location>
</feature>
<feature type="region of interest" description="Disordered" evidence="1">
    <location>
        <begin position="558"/>
        <end position="707"/>
    </location>
</feature>
<feature type="compositionally biased region" description="Polar residues" evidence="1">
    <location>
        <begin position="383"/>
        <end position="395"/>
    </location>
</feature>
<dbReference type="Proteomes" id="UP001437256">
    <property type="component" value="Unassembled WGS sequence"/>
</dbReference>
<comment type="caution">
    <text evidence="2">The sequence shown here is derived from an EMBL/GenBank/DDBJ whole genome shotgun (WGS) entry which is preliminary data.</text>
</comment>
<feature type="compositionally biased region" description="Polar residues" evidence="1">
    <location>
        <begin position="298"/>
        <end position="312"/>
    </location>
</feature>
<evidence type="ECO:0000313" key="3">
    <source>
        <dbReference type="Proteomes" id="UP001437256"/>
    </source>
</evidence>
<proteinExistence type="predicted"/>
<protein>
    <submittedName>
        <fullName evidence="2">Uncharacterized protein</fullName>
    </submittedName>
</protein>
<feature type="compositionally biased region" description="Polar residues" evidence="1">
    <location>
        <begin position="484"/>
        <end position="502"/>
    </location>
</feature>
<evidence type="ECO:0000256" key="1">
    <source>
        <dbReference type="SAM" id="MobiDB-lite"/>
    </source>
</evidence>